<evidence type="ECO:0000313" key="2">
    <source>
        <dbReference type="EMBL" id="WWC67416.1"/>
    </source>
</evidence>
<dbReference type="CDD" id="cd22744">
    <property type="entry name" value="OTU"/>
    <property type="match status" value="1"/>
</dbReference>
<reference evidence="2" key="1">
    <citation type="submission" date="2013-07" db="EMBL/GenBank/DDBJ databases">
        <authorList>
            <consortium name="The Broad Institute Genome Sequencing Platform"/>
            <person name="Cuomo C."/>
            <person name="Litvintseva A."/>
            <person name="Chen Y."/>
            <person name="Heitman J."/>
            <person name="Sun S."/>
            <person name="Springer D."/>
            <person name="Dromer F."/>
            <person name="Young S.K."/>
            <person name="Zeng Q."/>
            <person name="Gargeya S."/>
            <person name="Fitzgerald M."/>
            <person name="Abouelleil A."/>
            <person name="Alvarado L."/>
            <person name="Berlin A.M."/>
            <person name="Chapman S.B."/>
            <person name="Dewar J."/>
            <person name="Goldberg J."/>
            <person name="Griggs A."/>
            <person name="Gujja S."/>
            <person name="Hansen M."/>
            <person name="Howarth C."/>
            <person name="Imamovic A."/>
            <person name="Larimer J."/>
            <person name="McCowan C."/>
            <person name="Murphy C."/>
            <person name="Pearson M."/>
            <person name="Priest M."/>
            <person name="Roberts A."/>
            <person name="Saif S."/>
            <person name="Shea T."/>
            <person name="Sykes S."/>
            <person name="Wortman J."/>
            <person name="Nusbaum C."/>
            <person name="Birren B."/>
        </authorList>
    </citation>
    <scope>NUCLEOTIDE SEQUENCE</scope>
    <source>
        <strain evidence="2">CBS 10737</strain>
    </source>
</reference>
<dbReference type="Proteomes" id="UP000094020">
    <property type="component" value="Chromosome 1"/>
</dbReference>
<dbReference type="GO" id="GO:0004843">
    <property type="term" value="F:cysteine-type deubiquitinase activity"/>
    <property type="evidence" value="ECO:0007669"/>
    <property type="project" value="TreeGrafter"/>
</dbReference>
<accession>A0AAJ8MMB4</accession>
<keyword evidence="3" id="KW-1185">Reference proteome</keyword>
<gene>
    <name evidence="2" type="ORF">I206_101324</name>
</gene>
<name>A0AAJ8MMB4_9TREE</name>
<protein>
    <recommendedName>
        <fullName evidence="1">OTU domain-containing protein</fullName>
    </recommendedName>
</protein>
<dbReference type="InterPro" id="IPR050704">
    <property type="entry name" value="Peptidase_C85-like"/>
</dbReference>
<dbReference type="PANTHER" id="PTHR12419">
    <property type="entry name" value="OTU DOMAIN CONTAINING PROTEIN"/>
    <property type="match status" value="1"/>
</dbReference>
<organism evidence="2 3">
    <name type="scientific">Kwoniella pini CBS 10737</name>
    <dbReference type="NCBI Taxonomy" id="1296096"/>
    <lineage>
        <taxon>Eukaryota</taxon>
        <taxon>Fungi</taxon>
        <taxon>Dikarya</taxon>
        <taxon>Basidiomycota</taxon>
        <taxon>Agaricomycotina</taxon>
        <taxon>Tremellomycetes</taxon>
        <taxon>Tremellales</taxon>
        <taxon>Cryptococcaceae</taxon>
        <taxon>Kwoniella</taxon>
    </lineage>
</organism>
<proteinExistence type="predicted"/>
<evidence type="ECO:0000259" key="1">
    <source>
        <dbReference type="PROSITE" id="PS50802"/>
    </source>
</evidence>
<reference evidence="2" key="2">
    <citation type="submission" date="2024-02" db="EMBL/GenBank/DDBJ databases">
        <title>Comparative genomics of Cryptococcus and Kwoniella reveals pathogenesis evolution and contrasting modes of karyotype evolution via chromosome fusion or intercentromeric recombination.</title>
        <authorList>
            <person name="Coelho M.A."/>
            <person name="David-Palma M."/>
            <person name="Shea T."/>
            <person name="Bowers K."/>
            <person name="McGinley-Smith S."/>
            <person name="Mohammad A.W."/>
            <person name="Gnirke A."/>
            <person name="Yurkov A.M."/>
            <person name="Nowrousian M."/>
            <person name="Sun S."/>
            <person name="Cuomo C.A."/>
            <person name="Heitman J."/>
        </authorList>
    </citation>
    <scope>NUCLEOTIDE SEQUENCE</scope>
    <source>
        <strain evidence="2">CBS 10737</strain>
    </source>
</reference>
<dbReference type="EMBL" id="CP144519">
    <property type="protein sequence ID" value="WWC67416.1"/>
    <property type="molecule type" value="Genomic_DNA"/>
</dbReference>
<dbReference type="RefSeq" id="XP_070058469.1">
    <property type="nucleotide sequence ID" value="XM_070202368.1"/>
</dbReference>
<dbReference type="PANTHER" id="PTHR12419:SF11">
    <property type="entry name" value="OTU DOMAIN-CONTAINING PROTEIN DDB_G0284757"/>
    <property type="match status" value="1"/>
</dbReference>
<dbReference type="PROSITE" id="PS50802">
    <property type="entry name" value="OTU"/>
    <property type="match status" value="1"/>
</dbReference>
<feature type="domain" description="OTU" evidence="1">
    <location>
        <begin position="67"/>
        <end position="201"/>
    </location>
</feature>
<dbReference type="AlphaFoldDB" id="A0AAJ8MMB4"/>
<dbReference type="GeneID" id="96955700"/>
<dbReference type="SUPFAM" id="SSF54001">
    <property type="entry name" value="Cysteine proteinases"/>
    <property type="match status" value="1"/>
</dbReference>
<dbReference type="Gene3D" id="3.90.70.80">
    <property type="match status" value="1"/>
</dbReference>
<dbReference type="InterPro" id="IPR003323">
    <property type="entry name" value="OTU_dom"/>
</dbReference>
<dbReference type="InterPro" id="IPR038765">
    <property type="entry name" value="Papain-like_cys_pep_sf"/>
</dbReference>
<dbReference type="KEGG" id="kpin:96955700"/>
<dbReference type="Pfam" id="PF02338">
    <property type="entry name" value="OTU"/>
    <property type="match status" value="1"/>
</dbReference>
<evidence type="ECO:0000313" key="3">
    <source>
        <dbReference type="Proteomes" id="UP000094020"/>
    </source>
</evidence>
<dbReference type="GO" id="GO:0016579">
    <property type="term" value="P:protein deubiquitination"/>
    <property type="evidence" value="ECO:0007669"/>
    <property type="project" value="TreeGrafter"/>
</dbReference>
<sequence>MLRWFSKLIISGTVDKAAVGLKSLGLARAEANRPKTYKIHNITHKVHPFKPPAYTTLERLNSKPVTYRTRWTDPDGNCLFKALAKAMGSPQVTHQDLRLKAVNYMRDHQEDYERFVEIGKDDPPGEDLAARFNRYLDNMAKDGTWGDHLTIKALCSVLNIAIAVLGKMSDGTFSWMRTGSDPKGYIALSLVSEHYENLFSMQEVFPNL</sequence>